<accession>A0A6C0GGX8</accession>
<dbReference type="PANTHER" id="PTHR33408">
    <property type="entry name" value="TRANSPOSASE"/>
    <property type="match status" value="1"/>
</dbReference>
<proteinExistence type="predicted"/>
<dbReference type="AlphaFoldDB" id="A0A6C0GGX8"/>
<dbReference type="KEGG" id="rhoz:GXP67_09945"/>
<dbReference type="EMBL" id="CP048222">
    <property type="protein sequence ID" value="QHT66950.1"/>
    <property type="molecule type" value="Genomic_DNA"/>
</dbReference>
<name>A0A6C0GGX8_9BACT</name>
<dbReference type="Proteomes" id="UP000480178">
    <property type="component" value="Chromosome"/>
</dbReference>
<dbReference type="RefSeq" id="WP_162442996.1">
    <property type="nucleotide sequence ID" value="NZ_CP048222.1"/>
</dbReference>
<dbReference type="Pfam" id="PF13751">
    <property type="entry name" value="DDE_Tnp_1_6"/>
    <property type="match status" value="1"/>
</dbReference>
<reference evidence="2 3" key="1">
    <citation type="submission" date="2020-01" db="EMBL/GenBank/DDBJ databases">
        <authorList>
            <person name="Kim M.K."/>
        </authorList>
    </citation>
    <scope>NUCLEOTIDE SEQUENCE [LARGE SCALE GENOMIC DNA]</scope>
    <source>
        <strain evidence="2 3">172606-1</strain>
    </source>
</reference>
<dbReference type="PANTHER" id="PTHR33408:SF2">
    <property type="entry name" value="TRANSPOSASE DDE DOMAIN-CONTAINING PROTEIN"/>
    <property type="match status" value="1"/>
</dbReference>
<evidence type="ECO:0000313" key="3">
    <source>
        <dbReference type="Proteomes" id="UP000480178"/>
    </source>
</evidence>
<organism evidence="2 3">
    <name type="scientific">Rhodocytophaga rosea</name>
    <dbReference type="NCBI Taxonomy" id="2704465"/>
    <lineage>
        <taxon>Bacteria</taxon>
        <taxon>Pseudomonadati</taxon>
        <taxon>Bacteroidota</taxon>
        <taxon>Cytophagia</taxon>
        <taxon>Cytophagales</taxon>
        <taxon>Rhodocytophagaceae</taxon>
        <taxon>Rhodocytophaga</taxon>
    </lineage>
</organism>
<keyword evidence="3" id="KW-1185">Reference proteome</keyword>
<feature type="domain" description="Transposase DDE" evidence="1">
    <location>
        <begin position="12"/>
        <end position="108"/>
    </location>
</feature>
<gene>
    <name evidence="2" type="ORF">GXP67_09945</name>
</gene>
<evidence type="ECO:0000259" key="1">
    <source>
        <dbReference type="Pfam" id="PF13751"/>
    </source>
</evidence>
<evidence type="ECO:0000313" key="2">
    <source>
        <dbReference type="EMBL" id="QHT66950.1"/>
    </source>
</evidence>
<protein>
    <submittedName>
        <fullName evidence="2">Transposase</fullName>
    </submittedName>
</protein>
<dbReference type="InterPro" id="IPR025668">
    <property type="entry name" value="Tnp_DDE_dom"/>
</dbReference>
<sequence length="169" mass="19386">MENGFATHYYHARVKECGVCAFKKQCCGNKRRQSLTFSVYRHYHQRMQQRIESKEGKRMKRRRMATVEPVFGSLLNYYGMKRSNAKGKQAAHKMMLMAACAYNLQKLITCFNHPRAKAQVLPLGQELALYFILLYVVQQPPAFEVTLPFIDEYALPAKSAILAAVTKTG</sequence>